<organism evidence="2 3">
    <name type="scientific">Streptomyces phage Spernnie</name>
    <dbReference type="NCBI Taxonomy" id="2767588"/>
    <lineage>
        <taxon>Viruses</taxon>
        <taxon>Duplodnaviria</taxon>
        <taxon>Heunggongvirae</taxon>
        <taxon>Uroviricota</taxon>
        <taxon>Caudoviricetes</taxon>
        <taxon>Arquatrovirinae</taxon>
        <taxon>Sentinelvirus</taxon>
        <taxon>Sentinelvirus spernnie</taxon>
    </lineage>
</organism>
<accession>A0A873WPU0</accession>
<keyword evidence="3" id="KW-1185">Reference proteome</keyword>
<evidence type="ECO:0000313" key="3">
    <source>
        <dbReference type="Proteomes" id="UP000662797"/>
    </source>
</evidence>
<reference evidence="2" key="1">
    <citation type="submission" date="2020-07" db="EMBL/GenBank/DDBJ databases">
        <title>Complete genome sequence of Streptomyces phage Spernnie.</title>
        <authorList>
            <person name="Tate N.B."/>
            <person name="Melbern L."/>
            <person name="Clark J.D."/>
            <person name="Hernandez I."/>
            <person name="Liu M."/>
            <person name="Burrowes B.H."/>
        </authorList>
    </citation>
    <scope>NUCLEOTIDE SEQUENCE</scope>
</reference>
<protein>
    <submittedName>
        <fullName evidence="2">Uncharacterized protein</fullName>
    </submittedName>
</protein>
<proteinExistence type="predicted"/>
<name>A0A873WPU0_9CAUD</name>
<evidence type="ECO:0000256" key="1">
    <source>
        <dbReference type="SAM" id="MobiDB-lite"/>
    </source>
</evidence>
<gene>
    <name evidence="2" type="ORF">CPT_Spernnie_077</name>
</gene>
<sequence>MPLWRSLHGPRSRTGERSRRGFAGARSGAPPVPYWRPVLPALPACFLPYCRPAPFGAFRFRTVRGGQLGPGSRLPTIRHPGIVWHPTTPGLRLRWPDRRGTVPQRSLEERTHSAIGLRRIPDPHALLTHALSHRLHRERCVVPSSCVLLCCWSYSITVAPGCASCALLGMCCAGEPLFATR</sequence>
<feature type="region of interest" description="Disordered" evidence="1">
    <location>
        <begin position="1"/>
        <end position="26"/>
    </location>
</feature>
<dbReference type="EMBL" id="MT701594">
    <property type="protein sequence ID" value="QPB09681.1"/>
    <property type="molecule type" value="Genomic_DNA"/>
</dbReference>
<dbReference type="Proteomes" id="UP000662797">
    <property type="component" value="Segment"/>
</dbReference>
<evidence type="ECO:0000313" key="2">
    <source>
        <dbReference type="EMBL" id="QPB09681.1"/>
    </source>
</evidence>